<dbReference type="GO" id="GO:0003712">
    <property type="term" value="F:transcription coregulator activity"/>
    <property type="evidence" value="ECO:0007669"/>
    <property type="project" value="InterPro"/>
</dbReference>
<dbReference type="OrthoDB" id="203279at2759"/>
<name>A0A6G1IIV2_9PLEO</name>
<dbReference type="InterPro" id="IPR009332">
    <property type="entry name" value="Med22"/>
</dbReference>
<evidence type="ECO:0000313" key="6">
    <source>
        <dbReference type="EMBL" id="KAF2677910.1"/>
    </source>
</evidence>
<comment type="subcellular location">
    <subcellularLocation>
        <location evidence="1">Nucleus</location>
    </subcellularLocation>
</comment>
<accession>A0A6G1IIV2</accession>
<dbReference type="AlphaFoldDB" id="A0A6G1IIV2"/>
<gene>
    <name evidence="6" type="ORF">K458DRAFT_423597</name>
</gene>
<keyword evidence="7" id="KW-1185">Reference proteome</keyword>
<organism evidence="6 7">
    <name type="scientific">Lentithecium fluviatile CBS 122367</name>
    <dbReference type="NCBI Taxonomy" id="1168545"/>
    <lineage>
        <taxon>Eukaryota</taxon>
        <taxon>Fungi</taxon>
        <taxon>Dikarya</taxon>
        <taxon>Ascomycota</taxon>
        <taxon>Pezizomycotina</taxon>
        <taxon>Dothideomycetes</taxon>
        <taxon>Pleosporomycetidae</taxon>
        <taxon>Pleosporales</taxon>
        <taxon>Massarineae</taxon>
        <taxon>Lentitheciaceae</taxon>
        <taxon>Lentithecium</taxon>
    </lineage>
</organism>
<keyword evidence="5" id="KW-0539">Nucleus</keyword>
<dbReference type="Proteomes" id="UP000799291">
    <property type="component" value="Unassembled WGS sequence"/>
</dbReference>
<dbReference type="GO" id="GO:0006357">
    <property type="term" value="P:regulation of transcription by RNA polymerase II"/>
    <property type="evidence" value="ECO:0007669"/>
    <property type="project" value="InterPro"/>
</dbReference>
<evidence type="ECO:0000256" key="1">
    <source>
        <dbReference type="ARBA" id="ARBA00004123"/>
    </source>
</evidence>
<evidence type="ECO:0000313" key="7">
    <source>
        <dbReference type="Proteomes" id="UP000799291"/>
    </source>
</evidence>
<keyword evidence="4" id="KW-0804">Transcription</keyword>
<keyword evidence="3" id="KW-0805">Transcription regulation</keyword>
<dbReference type="Pfam" id="PF06179">
    <property type="entry name" value="Med22"/>
    <property type="match status" value="1"/>
</dbReference>
<comment type="similarity">
    <text evidence="2">Belongs to the Mediator complex subunit 22 family.</text>
</comment>
<evidence type="ECO:0000256" key="2">
    <source>
        <dbReference type="ARBA" id="ARBA00005942"/>
    </source>
</evidence>
<sequence>MDPAKRNAAALHKRVDELVKYFIQHYQRVLQHAQEDQDSDYSRTAFKELSIKEDAMALVTTAQNTSMLIRDLQELWLFGSLDTLTDPADEEADKAKTLEIARLIETLATMPPKLLPQDGAREGET</sequence>
<evidence type="ECO:0000256" key="3">
    <source>
        <dbReference type="ARBA" id="ARBA00023015"/>
    </source>
</evidence>
<reference evidence="6" key="1">
    <citation type="journal article" date="2020" name="Stud. Mycol.">
        <title>101 Dothideomycetes genomes: a test case for predicting lifestyles and emergence of pathogens.</title>
        <authorList>
            <person name="Haridas S."/>
            <person name="Albert R."/>
            <person name="Binder M."/>
            <person name="Bloem J."/>
            <person name="Labutti K."/>
            <person name="Salamov A."/>
            <person name="Andreopoulos B."/>
            <person name="Baker S."/>
            <person name="Barry K."/>
            <person name="Bills G."/>
            <person name="Bluhm B."/>
            <person name="Cannon C."/>
            <person name="Castanera R."/>
            <person name="Culley D."/>
            <person name="Daum C."/>
            <person name="Ezra D."/>
            <person name="Gonzalez J."/>
            <person name="Henrissat B."/>
            <person name="Kuo A."/>
            <person name="Liang C."/>
            <person name="Lipzen A."/>
            <person name="Lutzoni F."/>
            <person name="Magnuson J."/>
            <person name="Mondo S."/>
            <person name="Nolan M."/>
            <person name="Ohm R."/>
            <person name="Pangilinan J."/>
            <person name="Park H.-J."/>
            <person name="Ramirez L."/>
            <person name="Alfaro M."/>
            <person name="Sun H."/>
            <person name="Tritt A."/>
            <person name="Yoshinaga Y."/>
            <person name="Zwiers L.-H."/>
            <person name="Turgeon B."/>
            <person name="Goodwin S."/>
            <person name="Spatafora J."/>
            <person name="Crous P."/>
            <person name="Grigoriev I."/>
        </authorList>
    </citation>
    <scope>NUCLEOTIDE SEQUENCE</scope>
    <source>
        <strain evidence="6">CBS 122367</strain>
    </source>
</reference>
<dbReference type="GO" id="GO:0016592">
    <property type="term" value="C:mediator complex"/>
    <property type="evidence" value="ECO:0007669"/>
    <property type="project" value="InterPro"/>
</dbReference>
<proteinExistence type="inferred from homology"/>
<evidence type="ECO:0000256" key="4">
    <source>
        <dbReference type="ARBA" id="ARBA00023163"/>
    </source>
</evidence>
<dbReference type="EMBL" id="MU005617">
    <property type="protein sequence ID" value="KAF2677910.1"/>
    <property type="molecule type" value="Genomic_DNA"/>
</dbReference>
<protein>
    <submittedName>
        <fullName evidence="6">Uncharacterized protein</fullName>
    </submittedName>
</protein>
<evidence type="ECO:0000256" key="5">
    <source>
        <dbReference type="ARBA" id="ARBA00023242"/>
    </source>
</evidence>